<dbReference type="GO" id="GO:0005886">
    <property type="term" value="C:plasma membrane"/>
    <property type="evidence" value="ECO:0007669"/>
    <property type="project" value="UniProtKB-SubCell"/>
</dbReference>
<evidence type="ECO:0000256" key="2">
    <source>
        <dbReference type="ARBA" id="ARBA00022448"/>
    </source>
</evidence>
<gene>
    <name evidence="9" type="ORF">GWK08_18445</name>
</gene>
<dbReference type="AlphaFoldDB" id="A0A6P0USE1"/>
<dbReference type="Pfam" id="PF07690">
    <property type="entry name" value="MFS_1"/>
    <property type="match status" value="1"/>
</dbReference>
<feature type="transmembrane region" description="Helical" evidence="7">
    <location>
        <begin position="105"/>
        <end position="133"/>
    </location>
</feature>
<dbReference type="Proteomes" id="UP000468581">
    <property type="component" value="Unassembled WGS sequence"/>
</dbReference>
<dbReference type="CDD" id="cd17329">
    <property type="entry name" value="MFS_MdtH_MDR_like"/>
    <property type="match status" value="1"/>
</dbReference>
<evidence type="ECO:0000313" key="10">
    <source>
        <dbReference type="Proteomes" id="UP000468581"/>
    </source>
</evidence>
<dbReference type="InterPro" id="IPR050171">
    <property type="entry name" value="MFS_Transporters"/>
</dbReference>
<reference evidence="9 10" key="1">
    <citation type="submission" date="2020-01" db="EMBL/GenBank/DDBJ databases">
        <title>Leptobacterium flavescens.</title>
        <authorList>
            <person name="Wang G."/>
        </authorList>
    </citation>
    <scope>NUCLEOTIDE SEQUENCE [LARGE SCALE GENOMIC DNA]</scope>
    <source>
        <strain evidence="9 10">KCTC 22160</strain>
    </source>
</reference>
<feature type="transmembrane region" description="Helical" evidence="7">
    <location>
        <begin position="79"/>
        <end position="99"/>
    </location>
</feature>
<dbReference type="InterPro" id="IPR020846">
    <property type="entry name" value="MFS_dom"/>
</dbReference>
<feature type="transmembrane region" description="Helical" evidence="7">
    <location>
        <begin position="145"/>
        <end position="167"/>
    </location>
</feature>
<organism evidence="9 10">
    <name type="scientific">Leptobacterium flavescens</name>
    <dbReference type="NCBI Taxonomy" id="472055"/>
    <lineage>
        <taxon>Bacteria</taxon>
        <taxon>Pseudomonadati</taxon>
        <taxon>Bacteroidota</taxon>
        <taxon>Flavobacteriia</taxon>
        <taxon>Flavobacteriales</taxon>
        <taxon>Flavobacteriaceae</taxon>
        <taxon>Leptobacterium</taxon>
    </lineage>
</organism>
<evidence type="ECO:0000256" key="5">
    <source>
        <dbReference type="ARBA" id="ARBA00022989"/>
    </source>
</evidence>
<dbReference type="RefSeq" id="WP_163608714.1">
    <property type="nucleotide sequence ID" value="NZ_JAABOO010000004.1"/>
</dbReference>
<evidence type="ECO:0000313" key="9">
    <source>
        <dbReference type="EMBL" id="NER15440.1"/>
    </source>
</evidence>
<keyword evidence="5 7" id="KW-1133">Transmembrane helix</keyword>
<feature type="transmembrane region" description="Helical" evidence="7">
    <location>
        <begin position="218"/>
        <end position="236"/>
    </location>
</feature>
<keyword evidence="2" id="KW-0813">Transport</keyword>
<keyword evidence="10" id="KW-1185">Reference proteome</keyword>
<dbReference type="InterPro" id="IPR011701">
    <property type="entry name" value="MFS"/>
</dbReference>
<keyword evidence="6 7" id="KW-0472">Membrane</keyword>
<name>A0A6P0USE1_9FLAO</name>
<feature type="transmembrane region" description="Helical" evidence="7">
    <location>
        <begin position="374"/>
        <end position="393"/>
    </location>
</feature>
<comment type="caution">
    <text evidence="9">The sequence shown here is derived from an EMBL/GenBank/DDBJ whole genome shotgun (WGS) entry which is preliminary data.</text>
</comment>
<feature type="transmembrane region" description="Helical" evidence="7">
    <location>
        <begin position="20"/>
        <end position="42"/>
    </location>
</feature>
<dbReference type="PANTHER" id="PTHR23517:SF2">
    <property type="entry name" value="MULTIDRUG RESISTANCE PROTEIN MDTH"/>
    <property type="match status" value="1"/>
</dbReference>
<dbReference type="PROSITE" id="PS50850">
    <property type="entry name" value="MFS"/>
    <property type="match status" value="1"/>
</dbReference>
<evidence type="ECO:0000259" key="8">
    <source>
        <dbReference type="PROSITE" id="PS50850"/>
    </source>
</evidence>
<feature type="domain" description="Major facilitator superfamily (MFS) profile" evidence="8">
    <location>
        <begin position="18"/>
        <end position="403"/>
    </location>
</feature>
<feature type="transmembrane region" description="Helical" evidence="7">
    <location>
        <begin position="54"/>
        <end position="72"/>
    </location>
</feature>
<dbReference type="Gene3D" id="1.20.1250.20">
    <property type="entry name" value="MFS general substrate transporter like domains"/>
    <property type="match status" value="1"/>
</dbReference>
<dbReference type="InterPro" id="IPR036259">
    <property type="entry name" value="MFS_trans_sf"/>
</dbReference>
<feature type="transmembrane region" description="Helical" evidence="7">
    <location>
        <begin position="256"/>
        <end position="276"/>
    </location>
</feature>
<dbReference type="PANTHER" id="PTHR23517">
    <property type="entry name" value="RESISTANCE PROTEIN MDTM, PUTATIVE-RELATED-RELATED"/>
    <property type="match status" value="1"/>
</dbReference>
<feature type="transmembrane region" description="Helical" evidence="7">
    <location>
        <begin position="283"/>
        <end position="301"/>
    </location>
</feature>
<evidence type="ECO:0000256" key="6">
    <source>
        <dbReference type="ARBA" id="ARBA00023136"/>
    </source>
</evidence>
<dbReference type="SUPFAM" id="SSF103473">
    <property type="entry name" value="MFS general substrate transporter"/>
    <property type="match status" value="1"/>
</dbReference>
<evidence type="ECO:0000256" key="4">
    <source>
        <dbReference type="ARBA" id="ARBA00022692"/>
    </source>
</evidence>
<evidence type="ECO:0000256" key="3">
    <source>
        <dbReference type="ARBA" id="ARBA00022475"/>
    </source>
</evidence>
<evidence type="ECO:0000256" key="1">
    <source>
        <dbReference type="ARBA" id="ARBA00004651"/>
    </source>
</evidence>
<dbReference type="EMBL" id="JAABOO010000004">
    <property type="protein sequence ID" value="NER15440.1"/>
    <property type="molecule type" value="Genomic_DNA"/>
</dbReference>
<feature type="transmembrane region" description="Helical" evidence="7">
    <location>
        <begin position="307"/>
        <end position="331"/>
    </location>
</feature>
<feature type="transmembrane region" description="Helical" evidence="7">
    <location>
        <begin position="343"/>
        <end position="362"/>
    </location>
</feature>
<feature type="transmembrane region" description="Helical" evidence="7">
    <location>
        <begin position="173"/>
        <end position="192"/>
    </location>
</feature>
<evidence type="ECO:0000256" key="7">
    <source>
        <dbReference type="SAM" id="Phobius"/>
    </source>
</evidence>
<keyword evidence="4 7" id="KW-0812">Transmembrane</keyword>
<protein>
    <submittedName>
        <fullName evidence="9">MFS transporter</fullName>
    </submittedName>
</protein>
<keyword evidence="3" id="KW-1003">Cell membrane</keyword>
<comment type="subcellular location">
    <subcellularLocation>
        <location evidence="1">Cell membrane</location>
        <topology evidence="1">Multi-pass membrane protein</topology>
    </subcellularLocation>
</comment>
<dbReference type="GO" id="GO:0022857">
    <property type="term" value="F:transmembrane transporter activity"/>
    <property type="evidence" value="ECO:0007669"/>
    <property type="project" value="InterPro"/>
</dbReference>
<sequence length="411" mass="46032">MKKLFSNYVNSFGGLSKEIWLLALITFINRAGTMVVPFLSIYLKDDLGFTYKDIGWIMMFFGAGSLLGTYLGGRFSDRIGFYPIMFSSLFTSGFIFIGLQYFQTFWTLCAGTFLLTLIADMFRPAIFVAIDTYSKPGNETRSVTLIRLAINLGFSIGPALGGFIIEILGYGSLFWVDGITCILGAVLILVLLDRRQAVKPDKAELKQPGKSPYRDKNYLLFFIAILLMSITFMQYFSTIPLYYKEVIHLSPKEIGWIFFLNGFLIAVFEMPLVAGLEKSGRSMISLINWGIFLIILSFLMLNIDDWIVFVVAGMLAVTLGEMISFPFSNAFALERAKNKNKGAYMALYAMSFSLAHILAPIIGMQTTENFGFDANWYIMALFLGTSIFILSGLKKSMAVPVKKTKALAIKE</sequence>
<proteinExistence type="predicted"/>
<accession>A0A6P0USE1</accession>